<keyword evidence="6" id="KW-0858">Xylan degradation</keyword>
<comment type="similarity">
    <text evidence="4 13">Belongs to the glycosyl hydrolase 10 (cellulase F) family.</text>
</comment>
<dbReference type="Pfam" id="PF00734">
    <property type="entry name" value="CBM_1"/>
    <property type="match status" value="1"/>
</dbReference>
<evidence type="ECO:0000256" key="7">
    <source>
        <dbReference type="ARBA" id="ARBA00022729"/>
    </source>
</evidence>
<dbReference type="InterPro" id="IPR000254">
    <property type="entry name" value="CBD"/>
</dbReference>
<dbReference type="PANTHER" id="PTHR31490:SF35">
    <property type="entry name" value="ENDO-1,4-BETA-XYLANASE"/>
    <property type="match status" value="1"/>
</dbReference>
<dbReference type="InterPro" id="IPR031158">
    <property type="entry name" value="GH10_AS"/>
</dbReference>
<comment type="pathway">
    <text evidence="3">Glycan degradation; xylan degradation.</text>
</comment>
<dbReference type="InterPro" id="IPR001000">
    <property type="entry name" value="GH10_dom"/>
</dbReference>
<dbReference type="SUPFAM" id="SSF57180">
    <property type="entry name" value="Cellulose-binding domain"/>
    <property type="match status" value="1"/>
</dbReference>
<feature type="domain" description="GH10" evidence="16">
    <location>
        <begin position="120"/>
        <end position="430"/>
    </location>
</feature>
<dbReference type="PANTHER" id="PTHR31490">
    <property type="entry name" value="GLYCOSYL HYDROLASE"/>
    <property type="match status" value="1"/>
</dbReference>
<dbReference type="SMART" id="SM00236">
    <property type="entry name" value="fCBD"/>
    <property type="match status" value="1"/>
</dbReference>
<evidence type="ECO:0000256" key="12">
    <source>
        <dbReference type="PROSITE-ProRule" id="PRU10061"/>
    </source>
</evidence>
<sequence length="432" mass="45429">MQKITGLLLLLATRALLVLADTQTCVNIYGQCGGTDYTGPTCCQTGSVCQFQSSCYSQCIPSTDCTETPLSTTTTTIAPTSSATVTSTSDTSTATTTTTTTLTTSATTASTTTGLPNNSTATLRSLADARGIYFGCAVDNDEITNSSLAALAGTQCGLTTPGNAMKWFATEPTQGVFSYTLANEILAFATANNMKVRGHTLVWYSQLAPWVTDGVWTNETLTAVMVNHITNVVGYFKGKVIHWDVVNEAFNDDGTFRNTTFYQHIGEAYIPIAFNAARAADPDVKLFINDYNLEYDAKATAMANLVTKLRAQGVPIDGIGSQGHLVVGSLPSTVASNLALLASTGVEVAITELDIRAPTPISATDLAQQAADYTTVVNACLAVSSCVGIETWGISDAFSWIPSVFSGYGDALPYDADFQPKAAREAIAAALA</sequence>
<comment type="caution">
    <text evidence="17">The sequence shown here is derived from an EMBL/GenBank/DDBJ whole genome shotgun (WGS) entry which is preliminary data.</text>
</comment>
<dbReference type="InterPro" id="IPR017853">
    <property type="entry name" value="GH"/>
</dbReference>
<feature type="signal peptide" evidence="14">
    <location>
        <begin position="1"/>
        <end position="20"/>
    </location>
</feature>
<evidence type="ECO:0000256" key="9">
    <source>
        <dbReference type="ARBA" id="ARBA00023277"/>
    </source>
</evidence>
<dbReference type="GO" id="GO:0030248">
    <property type="term" value="F:cellulose binding"/>
    <property type="evidence" value="ECO:0007669"/>
    <property type="project" value="InterPro"/>
</dbReference>
<keyword evidence="8 13" id="KW-0378">Hydrolase</keyword>
<dbReference type="SUPFAM" id="SSF51445">
    <property type="entry name" value="(Trans)glycosidases"/>
    <property type="match status" value="1"/>
</dbReference>
<evidence type="ECO:0000256" key="14">
    <source>
        <dbReference type="SAM" id="SignalP"/>
    </source>
</evidence>
<dbReference type="GO" id="GO:0045493">
    <property type="term" value="P:xylan catabolic process"/>
    <property type="evidence" value="ECO:0007669"/>
    <property type="project" value="UniProtKB-KW"/>
</dbReference>
<dbReference type="PROSITE" id="PS51760">
    <property type="entry name" value="GH10_2"/>
    <property type="match status" value="1"/>
</dbReference>
<organism evidence="17 18">
    <name type="scientific">Physocladia obscura</name>
    <dbReference type="NCBI Taxonomy" id="109957"/>
    <lineage>
        <taxon>Eukaryota</taxon>
        <taxon>Fungi</taxon>
        <taxon>Fungi incertae sedis</taxon>
        <taxon>Chytridiomycota</taxon>
        <taxon>Chytridiomycota incertae sedis</taxon>
        <taxon>Chytridiomycetes</taxon>
        <taxon>Chytridiales</taxon>
        <taxon>Chytriomycetaceae</taxon>
        <taxon>Physocladia</taxon>
    </lineage>
</organism>
<dbReference type="PRINTS" id="PR00134">
    <property type="entry name" value="GLHYDRLASE10"/>
</dbReference>
<dbReference type="Gene3D" id="3.20.20.80">
    <property type="entry name" value="Glycosidases"/>
    <property type="match status" value="1"/>
</dbReference>
<protein>
    <recommendedName>
        <fullName evidence="13">Beta-xylanase</fullName>
        <ecNumber evidence="13">3.2.1.8</ecNumber>
    </recommendedName>
</protein>
<accession>A0AAD5T230</accession>
<keyword evidence="9 13" id="KW-0119">Carbohydrate metabolism</keyword>
<dbReference type="EC" id="3.2.1.8" evidence="13"/>
<dbReference type="PROSITE" id="PS00591">
    <property type="entry name" value="GH10_1"/>
    <property type="match status" value="1"/>
</dbReference>
<name>A0AAD5T230_9FUNG</name>
<dbReference type="SMART" id="SM00633">
    <property type="entry name" value="Glyco_10"/>
    <property type="match status" value="1"/>
</dbReference>
<evidence type="ECO:0000259" key="16">
    <source>
        <dbReference type="PROSITE" id="PS51760"/>
    </source>
</evidence>
<evidence type="ECO:0000256" key="6">
    <source>
        <dbReference type="ARBA" id="ARBA00022651"/>
    </source>
</evidence>
<evidence type="ECO:0000259" key="15">
    <source>
        <dbReference type="PROSITE" id="PS51164"/>
    </source>
</evidence>
<evidence type="ECO:0000256" key="2">
    <source>
        <dbReference type="ARBA" id="ARBA00004613"/>
    </source>
</evidence>
<dbReference type="GO" id="GO:0005576">
    <property type="term" value="C:extracellular region"/>
    <property type="evidence" value="ECO:0007669"/>
    <property type="project" value="UniProtKB-SubCell"/>
</dbReference>
<evidence type="ECO:0000256" key="5">
    <source>
        <dbReference type="ARBA" id="ARBA00022525"/>
    </source>
</evidence>
<dbReference type="Pfam" id="PF00331">
    <property type="entry name" value="Glyco_hydro_10"/>
    <property type="match status" value="1"/>
</dbReference>
<dbReference type="PROSITE" id="PS51164">
    <property type="entry name" value="CBM1_2"/>
    <property type="match status" value="1"/>
</dbReference>
<comment type="catalytic activity">
    <reaction evidence="1 13">
        <text>Endohydrolysis of (1-&gt;4)-beta-D-xylosidic linkages in xylans.</text>
        <dbReference type="EC" id="3.2.1.8"/>
    </reaction>
</comment>
<keyword evidence="11 13" id="KW-0624">Polysaccharide degradation</keyword>
<evidence type="ECO:0000256" key="11">
    <source>
        <dbReference type="ARBA" id="ARBA00023326"/>
    </source>
</evidence>
<keyword evidence="18" id="KW-1185">Reference proteome</keyword>
<evidence type="ECO:0000256" key="8">
    <source>
        <dbReference type="ARBA" id="ARBA00022801"/>
    </source>
</evidence>
<keyword evidence="10 13" id="KW-0326">Glycosidase</keyword>
<dbReference type="InterPro" id="IPR044846">
    <property type="entry name" value="GH10"/>
</dbReference>
<keyword evidence="5" id="KW-0964">Secreted</keyword>
<dbReference type="AlphaFoldDB" id="A0AAD5T230"/>
<dbReference type="GO" id="GO:0031176">
    <property type="term" value="F:endo-1,4-beta-xylanase activity"/>
    <property type="evidence" value="ECO:0007669"/>
    <property type="project" value="UniProtKB-EC"/>
</dbReference>
<proteinExistence type="inferred from homology"/>
<dbReference type="EMBL" id="JADGJH010000679">
    <property type="protein sequence ID" value="KAJ3124318.1"/>
    <property type="molecule type" value="Genomic_DNA"/>
</dbReference>
<evidence type="ECO:0000313" key="17">
    <source>
        <dbReference type="EMBL" id="KAJ3124318.1"/>
    </source>
</evidence>
<dbReference type="Proteomes" id="UP001211907">
    <property type="component" value="Unassembled WGS sequence"/>
</dbReference>
<evidence type="ECO:0000256" key="3">
    <source>
        <dbReference type="ARBA" id="ARBA00004851"/>
    </source>
</evidence>
<feature type="domain" description="CBM1" evidence="15">
    <location>
        <begin position="24"/>
        <end position="60"/>
    </location>
</feature>
<comment type="subcellular location">
    <subcellularLocation>
        <location evidence="2">Secreted</location>
    </subcellularLocation>
</comment>
<evidence type="ECO:0000256" key="13">
    <source>
        <dbReference type="RuleBase" id="RU361174"/>
    </source>
</evidence>
<keyword evidence="7 14" id="KW-0732">Signal</keyword>
<evidence type="ECO:0000313" key="18">
    <source>
        <dbReference type="Proteomes" id="UP001211907"/>
    </source>
</evidence>
<reference evidence="17" key="1">
    <citation type="submission" date="2020-05" db="EMBL/GenBank/DDBJ databases">
        <title>Phylogenomic resolution of chytrid fungi.</title>
        <authorList>
            <person name="Stajich J.E."/>
            <person name="Amses K."/>
            <person name="Simmons R."/>
            <person name="Seto K."/>
            <person name="Myers J."/>
            <person name="Bonds A."/>
            <person name="Quandt C.A."/>
            <person name="Barry K."/>
            <person name="Liu P."/>
            <person name="Grigoriev I."/>
            <person name="Longcore J.E."/>
            <person name="James T.Y."/>
        </authorList>
    </citation>
    <scope>NUCLEOTIDE SEQUENCE</scope>
    <source>
        <strain evidence="17">JEL0513</strain>
    </source>
</reference>
<dbReference type="InterPro" id="IPR035971">
    <property type="entry name" value="CBD_sf"/>
</dbReference>
<gene>
    <name evidence="17" type="ORF">HK100_011277</name>
</gene>
<evidence type="ECO:0000256" key="10">
    <source>
        <dbReference type="ARBA" id="ARBA00023295"/>
    </source>
</evidence>
<feature type="active site" description="Nucleophile" evidence="12">
    <location>
        <position position="352"/>
    </location>
</feature>
<evidence type="ECO:0000256" key="1">
    <source>
        <dbReference type="ARBA" id="ARBA00000681"/>
    </source>
</evidence>
<evidence type="ECO:0000256" key="4">
    <source>
        <dbReference type="ARBA" id="ARBA00007495"/>
    </source>
</evidence>
<feature type="chain" id="PRO_5042167348" description="Beta-xylanase" evidence="14">
    <location>
        <begin position="21"/>
        <end position="432"/>
    </location>
</feature>